<dbReference type="Proteomes" id="UP000238479">
    <property type="component" value="Chromosome 2"/>
</dbReference>
<dbReference type="GO" id="GO:0005576">
    <property type="term" value="C:extracellular region"/>
    <property type="evidence" value="ECO:0007669"/>
    <property type="project" value="TreeGrafter"/>
</dbReference>
<dbReference type="EMBL" id="PDCK01000040">
    <property type="protein sequence ID" value="PRQ50260.1"/>
    <property type="molecule type" value="Genomic_DNA"/>
</dbReference>
<dbReference type="Gramene" id="PRQ50260">
    <property type="protein sequence ID" value="PRQ50260"/>
    <property type="gene ID" value="RchiOBHm_Chr2g0131241"/>
</dbReference>
<keyword evidence="1 2" id="KW-0732">Signal</keyword>
<dbReference type="STRING" id="74649.A0A2P6RUZ9"/>
<protein>
    <submittedName>
        <fullName evidence="4">Putative Prolamin-like domain-containing protein</fullName>
    </submittedName>
</protein>
<dbReference type="GO" id="GO:0031982">
    <property type="term" value="C:vesicle"/>
    <property type="evidence" value="ECO:0007669"/>
    <property type="project" value="TreeGrafter"/>
</dbReference>
<dbReference type="Pfam" id="PF05617">
    <property type="entry name" value="Prolamin_like"/>
    <property type="match status" value="1"/>
</dbReference>
<gene>
    <name evidence="4" type="ORF">RchiOBHm_Chr2g0131241</name>
</gene>
<dbReference type="AlphaFoldDB" id="A0A2P6RUZ9"/>
<sequence length="120" mass="12799">MSRNIEALFSVLLVALCTTVLLTNAQFLPPNAPSIPGLFPPGMPPDALKCWSSLTNISGCALEVFRSIFSLQFGNIGPNCCKAFLGLEESCWPGMFPSNPSFPPLLNNSCSHRGGFVPPA</sequence>
<comment type="caution">
    <text evidence="4">The sequence shown here is derived from an EMBL/GenBank/DDBJ whole genome shotgun (WGS) entry which is preliminary data.</text>
</comment>
<evidence type="ECO:0000313" key="4">
    <source>
        <dbReference type="EMBL" id="PRQ50260.1"/>
    </source>
</evidence>
<keyword evidence="5" id="KW-1185">Reference proteome</keyword>
<accession>A0A2P6RUZ9</accession>
<dbReference type="GO" id="GO:0080155">
    <property type="term" value="P:regulation of double fertilization forming a zygote and endosperm"/>
    <property type="evidence" value="ECO:0007669"/>
    <property type="project" value="TreeGrafter"/>
</dbReference>
<evidence type="ECO:0000256" key="2">
    <source>
        <dbReference type="SAM" id="SignalP"/>
    </source>
</evidence>
<dbReference type="OrthoDB" id="1862203at2759"/>
<organism evidence="4 5">
    <name type="scientific">Rosa chinensis</name>
    <name type="common">China rose</name>
    <dbReference type="NCBI Taxonomy" id="74649"/>
    <lineage>
        <taxon>Eukaryota</taxon>
        <taxon>Viridiplantae</taxon>
        <taxon>Streptophyta</taxon>
        <taxon>Embryophyta</taxon>
        <taxon>Tracheophyta</taxon>
        <taxon>Spermatophyta</taxon>
        <taxon>Magnoliopsida</taxon>
        <taxon>eudicotyledons</taxon>
        <taxon>Gunneridae</taxon>
        <taxon>Pentapetalae</taxon>
        <taxon>rosids</taxon>
        <taxon>fabids</taxon>
        <taxon>Rosales</taxon>
        <taxon>Rosaceae</taxon>
        <taxon>Rosoideae</taxon>
        <taxon>Rosoideae incertae sedis</taxon>
        <taxon>Rosa</taxon>
    </lineage>
</organism>
<proteinExistence type="predicted"/>
<evidence type="ECO:0000256" key="1">
    <source>
        <dbReference type="ARBA" id="ARBA00022729"/>
    </source>
</evidence>
<dbReference type="OMA" id="ENCARIA"/>
<dbReference type="PANTHER" id="PTHR31181:SF75">
    <property type="entry name" value="EGG CELL-SECRETED-LIKE PROTEIN (DUF1278)"/>
    <property type="match status" value="1"/>
</dbReference>
<dbReference type="InterPro" id="IPR008502">
    <property type="entry name" value="Prolamin-like"/>
</dbReference>
<dbReference type="PANTHER" id="PTHR31181">
    <property type="entry name" value="EGG CELL-SECRETED PROTEIN 1.4"/>
    <property type="match status" value="1"/>
</dbReference>
<dbReference type="GO" id="GO:2000008">
    <property type="term" value="P:regulation of protein localization to cell surface"/>
    <property type="evidence" value="ECO:0007669"/>
    <property type="project" value="TreeGrafter"/>
</dbReference>
<evidence type="ECO:0000259" key="3">
    <source>
        <dbReference type="Pfam" id="PF05617"/>
    </source>
</evidence>
<feature type="signal peptide" evidence="2">
    <location>
        <begin position="1"/>
        <end position="25"/>
    </location>
</feature>
<reference evidence="4 5" key="1">
    <citation type="journal article" date="2018" name="Nat. Genet.">
        <title>The Rosa genome provides new insights in the design of modern roses.</title>
        <authorList>
            <person name="Bendahmane M."/>
        </authorList>
    </citation>
    <scope>NUCLEOTIDE SEQUENCE [LARGE SCALE GENOMIC DNA]</scope>
    <source>
        <strain evidence="5">cv. Old Blush</strain>
    </source>
</reference>
<evidence type="ECO:0000313" key="5">
    <source>
        <dbReference type="Proteomes" id="UP000238479"/>
    </source>
</evidence>
<dbReference type="GO" id="GO:0009567">
    <property type="term" value="P:double fertilization forming a zygote and endosperm"/>
    <property type="evidence" value="ECO:0007669"/>
    <property type="project" value="TreeGrafter"/>
</dbReference>
<feature type="domain" description="Prolamin-like" evidence="3">
    <location>
        <begin position="49"/>
        <end position="111"/>
    </location>
</feature>
<feature type="chain" id="PRO_5015194000" evidence="2">
    <location>
        <begin position="26"/>
        <end position="120"/>
    </location>
</feature>
<name>A0A2P6RUZ9_ROSCH</name>